<proteinExistence type="predicted"/>
<dbReference type="GO" id="GO:0016020">
    <property type="term" value="C:membrane"/>
    <property type="evidence" value="ECO:0007669"/>
    <property type="project" value="UniProtKB-SubCell"/>
</dbReference>
<dbReference type="RefSeq" id="WP_121085543.1">
    <property type="nucleotide sequence ID" value="NZ_RBZU01000003.1"/>
</dbReference>
<evidence type="ECO:0000313" key="7">
    <source>
        <dbReference type="EMBL" id="RKP56498.1"/>
    </source>
</evidence>
<name>A0A494Y3A8_9BURK</name>
<keyword evidence="3 5" id="KW-1133">Transmembrane helix</keyword>
<protein>
    <recommendedName>
        <fullName evidence="6">O-antigen ligase-related domain-containing protein</fullName>
    </recommendedName>
</protein>
<evidence type="ECO:0000256" key="3">
    <source>
        <dbReference type="ARBA" id="ARBA00022989"/>
    </source>
</evidence>
<feature type="transmembrane region" description="Helical" evidence="5">
    <location>
        <begin position="320"/>
        <end position="343"/>
    </location>
</feature>
<dbReference type="OrthoDB" id="8576060at2"/>
<dbReference type="EMBL" id="RBZU01000003">
    <property type="protein sequence ID" value="RKP56498.1"/>
    <property type="molecule type" value="Genomic_DNA"/>
</dbReference>
<keyword evidence="2 5" id="KW-0812">Transmembrane</keyword>
<dbReference type="Proteomes" id="UP000270342">
    <property type="component" value="Unassembled WGS sequence"/>
</dbReference>
<dbReference type="PANTHER" id="PTHR37422">
    <property type="entry name" value="TEICHURONIC ACID BIOSYNTHESIS PROTEIN TUAE"/>
    <property type="match status" value="1"/>
</dbReference>
<accession>A0A494Y3A8</accession>
<evidence type="ECO:0000259" key="6">
    <source>
        <dbReference type="Pfam" id="PF04932"/>
    </source>
</evidence>
<feature type="transmembrane region" description="Helical" evidence="5">
    <location>
        <begin position="155"/>
        <end position="176"/>
    </location>
</feature>
<comment type="caution">
    <text evidence="7">The sequence shown here is derived from an EMBL/GenBank/DDBJ whole genome shotgun (WGS) entry which is preliminary data.</text>
</comment>
<feature type="transmembrane region" description="Helical" evidence="5">
    <location>
        <begin position="61"/>
        <end position="80"/>
    </location>
</feature>
<dbReference type="AlphaFoldDB" id="A0A494Y3A8"/>
<feature type="transmembrane region" description="Helical" evidence="5">
    <location>
        <begin position="355"/>
        <end position="374"/>
    </location>
</feature>
<feature type="transmembrane region" description="Helical" evidence="5">
    <location>
        <begin position="92"/>
        <end position="108"/>
    </location>
</feature>
<evidence type="ECO:0000256" key="1">
    <source>
        <dbReference type="ARBA" id="ARBA00004141"/>
    </source>
</evidence>
<reference evidence="7 8" key="1">
    <citation type="submission" date="2018-10" db="EMBL/GenBank/DDBJ databases">
        <title>Robbsia sp. DHC34, isolated from soil.</title>
        <authorList>
            <person name="Gao Z.-H."/>
            <person name="Qiu L.-H."/>
        </authorList>
    </citation>
    <scope>NUCLEOTIDE SEQUENCE [LARGE SCALE GENOMIC DNA]</scope>
    <source>
        <strain evidence="7 8">DHC34</strain>
    </source>
</reference>
<feature type="transmembrane region" description="Helical" evidence="5">
    <location>
        <begin position="115"/>
        <end position="135"/>
    </location>
</feature>
<organism evidence="7 8">
    <name type="scientific">Pararobbsia silviterrae</name>
    <dbReference type="NCBI Taxonomy" id="1792498"/>
    <lineage>
        <taxon>Bacteria</taxon>
        <taxon>Pseudomonadati</taxon>
        <taxon>Pseudomonadota</taxon>
        <taxon>Betaproteobacteria</taxon>
        <taxon>Burkholderiales</taxon>
        <taxon>Burkholderiaceae</taxon>
        <taxon>Pararobbsia</taxon>
    </lineage>
</organism>
<sequence>MTSARSTDASIRVLATIAVLAGFSIPVSTALQNISSALLVVAILLIPAARRQIGTALRQPFSIGCLVFYAVFVLGVLWAPSTHAAIGMLVKLRPYLLVPVIFAGCMLLPVRQGVLLGFGVGTLLSVVVSIITALLHHPVLYGMPGDYQVFRTHTYHDSFASILILSIAAFWLKGAIAPRYRKLTALVLAACVVDVFLFVAGRTAQGALLAALCCLLLLWDVRKGIVGMLVLVVLGAVFFSSSNMLKSEVTRAQYDLQQAQKGVLRSGNYENSLGLRLFFWRNAMAVVEQKPVLGHGTGSYQAVIFEDQGAQGGRNPHCDYLWIAVETGVVGVLATLAMLICGLVQASRLASPERWAATLLVVTFALTALLNSYFTDNITGTGFILLAAAMFAGRWFEPRSDATRGLRQS</sequence>
<feature type="domain" description="O-antigen ligase-related" evidence="6">
    <location>
        <begin position="194"/>
        <end position="334"/>
    </location>
</feature>
<evidence type="ECO:0000256" key="5">
    <source>
        <dbReference type="SAM" id="Phobius"/>
    </source>
</evidence>
<keyword evidence="4 5" id="KW-0472">Membrane</keyword>
<dbReference type="InterPro" id="IPR051533">
    <property type="entry name" value="WaaL-like"/>
</dbReference>
<feature type="transmembrane region" description="Helical" evidence="5">
    <location>
        <begin position="183"/>
        <end position="200"/>
    </location>
</feature>
<feature type="transmembrane region" description="Helical" evidence="5">
    <location>
        <begin position="228"/>
        <end position="245"/>
    </location>
</feature>
<dbReference type="InterPro" id="IPR007016">
    <property type="entry name" value="O-antigen_ligase-rel_domated"/>
</dbReference>
<dbReference type="PANTHER" id="PTHR37422:SF13">
    <property type="entry name" value="LIPOPOLYSACCHARIDE BIOSYNTHESIS PROTEIN PA4999-RELATED"/>
    <property type="match status" value="1"/>
</dbReference>
<comment type="subcellular location">
    <subcellularLocation>
        <location evidence="1">Membrane</location>
        <topology evidence="1">Multi-pass membrane protein</topology>
    </subcellularLocation>
</comment>
<evidence type="ECO:0000256" key="4">
    <source>
        <dbReference type="ARBA" id="ARBA00023136"/>
    </source>
</evidence>
<dbReference type="Pfam" id="PF04932">
    <property type="entry name" value="Wzy_C"/>
    <property type="match status" value="1"/>
</dbReference>
<evidence type="ECO:0000256" key="2">
    <source>
        <dbReference type="ARBA" id="ARBA00022692"/>
    </source>
</evidence>
<feature type="transmembrane region" description="Helical" evidence="5">
    <location>
        <begin position="9"/>
        <end position="25"/>
    </location>
</feature>
<keyword evidence="8" id="KW-1185">Reference proteome</keyword>
<evidence type="ECO:0000313" key="8">
    <source>
        <dbReference type="Proteomes" id="UP000270342"/>
    </source>
</evidence>
<feature type="transmembrane region" description="Helical" evidence="5">
    <location>
        <begin position="31"/>
        <end position="49"/>
    </location>
</feature>
<gene>
    <name evidence="7" type="ORF">D7S86_08945</name>
</gene>